<evidence type="ECO:0000259" key="3">
    <source>
        <dbReference type="Pfam" id="PF01757"/>
    </source>
</evidence>
<dbReference type="OrthoDB" id="10265389at2759"/>
<organism evidence="4 5">
    <name type="scientific">Acanthoscelides obtectus</name>
    <name type="common">Bean weevil</name>
    <name type="synonym">Bruchus obtectus</name>
    <dbReference type="NCBI Taxonomy" id="200917"/>
    <lineage>
        <taxon>Eukaryota</taxon>
        <taxon>Metazoa</taxon>
        <taxon>Ecdysozoa</taxon>
        <taxon>Arthropoda</taxon>
        <taxon>Hexapoda</taxon>
        <taxon>Insecta</taxon>
        <taxon>Pterygota</taxon>
        <taxon>Neoptera</taxon>
        <taxon>Endopterygota</taxon>
        <taxon>Coleoptera</taxon>
        <taxon>Polyphaga</taxon>
        <taxon>Cucujiformia</taxon>
        <taxon>Chrysomeloidea</taxon>
        <taxon>Chrysomelidae</taxon>
        <taxon>Bruchinae</taxon>
        <taxon>Bruchini</taxon>
        <taxon>Acanthoscelides</taxon>
    </lineage>
</organism>
<dbReference type="PANTHER" id="PTHR11161:SF0">
    <property type="entry name" value="O-ACYLTRANSFERASE LIKE PROTEIN"/>
    <property type="match status" value="1"/>
</dbReference>
<feature type="transmembrane region" description="Helical" evidence="1">
    <location>
        <begin position="579"/>
        <end position="603"/>
    </location>
</feature>
<evidence type="ECO:0000313" key="4">
    <source>
        <dbReference type="EMBL" id="CAH1959037.1"/>
    </source>
</evidence>
<reference evidence="4" key="1">
    <citation type="submission" date="2022-03" db="EMBL/GenBank/DDBJ databases">
        <authorList>
            <person name="Sayadi A."/>
        </authorList>
    </citation>
    <scope>NUCLEOTIDE SEQUENCE</scope>
</reference>
<keyword evidence="5" id="KW-1185">Reference proteome</keyword>
<feature type="signal peptide" evidence="2">
    <location>
        <begin position="1"/>
        <end position="22"/>
    </location>
</feature>
<keyword evidence="1" id="KW-1133">Transmembrane helix</keyword>
<dbReference type="PANTHER" id="PTHR11161">
    <property type="entry name" value="O-ACYLTRANSFERASE"/>
    <property type="match status" value="1"/>
</dbReference>
<dbReference type="EMBL" id="CAKOFQ010006680">
    <property type="protein sequence ID" value="CAH1959037.1"/>
    <property type="molecule type" value="Genomic_DNA"/>
</dbReference>
<evidence type="ECO:0000256" key="1">
    <source>
        <dbReference type="SAM" id="Phobius"/>
    </source>
</evidence>
<gene>
    <name evidence="4" type="ORF">ACAOBT_LOCUS2983</name>
</gene>
<sequence length="626" mass="71623">MFFPAVIFLSVIFSGCFVRSFSSSEMTNVPPVFHQDNYDDCNLDKGLYCSFTYAVKPIQENGTTLWRTIKELSSNPYNYRHDILRHSICVTKSCPGVNPKSSQLLEEIKVCYDQKYNSLGISGSISNLKCEGISSEYPVDGVDIFVAYVFFIYMGFIFIATLLYSICDLRKIFGRRVGPIIEAFAIMKNWNRLKTITPSPDVERLRSIQGIRFYNMVLVILTHVVLFSLMGPIANTTETENLTSRWTTVFLASGPLCVSTFFMISSWLLIHGLLDAFKHKKEISFKVLILAFVNRYIRLTPTLAAIIAFQASWLRHFGDGPNWNHHVGEEFIRCRKNWWTNLLYIHNFVDPGNMCMQTTWYLALDSQYFPVLLLTVWCIKKYPKMRWPLLGGLTVLSILVTFYENYTNRFPALLMPTPESLYGINHTLKNMQWHIQYIGLFGNLAGPLVGLYFGYIYHNKRDTKLFVSKISKWVWWLVVHVACYGIIIIPGIFSLDINKEHSPFWASMHAATARLVFAAGIGFGLFGLSQRVECYLKRVLEWPPTYVLGRLTYSAYLVHIPVLLFKIGVSRSPTFFNEFLIFLDLGGTLVATYMAALVLTIGIEMPTSQLLKLALVDTTDVSNKKK</sequence>
<feature type="chain" id="PRO_5040258269" description="Acyltransferase 3 domain-containing protein" evidence="2">
    <location>
        <begin position="23"/>
        <end position="626"/>
    </location>
</feature>
<dbReference type="InterPro" id="IPR052728">
    <property type="entry name" value="O2_lipid_transport_reg"/>
</dbReference>
<feature type="domain" description="Acyltransferase 3" evidence="3">
    <location>
        <begin position="207"/>
        <end position="587"/>
    </location>
</feature>
<feature type="transmembrane region" description="Helical" evidence="1">
    <location>
        <begin position="213"/>
        <end position="234"/>
    </location>
</feature>
<feature type="transmembrane region" description="Helical" evidence="1">
    <location>
        <begin position="295"/>
        <end position="314"/>
    </location>
</feature>
<proteinExistence type="predicted"/>
<dbReference type="Pfam" id="PF01757">
    <property type="entry name" value="Acyl_transf_3"/>
    <property type="match status" value="1"/>
</dbReference>
<feature type="transmembrane region" description="Helical" evidence="1">
    <location>
        <begin position="435"/>
        <end position="453"/>
    </location>
</feature>
<feature type="transmembrane region" description="Helical" evidence="1">
    <location>
        <begin position="386"/>
        <end position="403"/>
    </location>
</feature>
<accession>A0A9P0JQF7</accession>
<keyword evidence="1" id="KW-0812">Transmembrane</keyword>
<keyword evidence="2" id="KW-0732">Signal</keyword>
<keyword evidence="1" id="KW-0472">Membrane</keyword>
<dbReference type="Proteomes" id="UP001152888">
    <property type="component" value="Unassembled WGS sequence"/>
</dbReference>
<feature type="transmembrane region" description="Helical" evidence="1">
    <location>
        <begin position="246"/>
        <end position="274"/>
    </location>
</feature>
<name>A0A9P0JQF7_ACAOB</name>
<evidence type="ECO:0000313" key="5">
    <source>
        <dbReference type="Proteomes" id="UP001152888"/>
    </source>
</evidence>
<feature type="transmembrane region" description="Helical" evidence="1">
    <location>
        <begin position="145"/>
        <end position="166"/>
    </location>
</feature>
<dbReference type="InterPro" id="IPR002656">
    <property type="entry name" value="Acyl_transf_3_dom"/>
</dbReference>
<comment type="caution">
    <text evidence="4">The sequence shown here is derived from an EMBL/GenBank/DDBJ whole genome shotgun (WGS) entry which is preliminary data.</text>
</comment>
<dbReference type="GO" id="GO:0016747">
    <property type="term" value="F:acyltransferase activity, transferring groups other than amino-acyl groups"/>
    <property type="evidence" value="ECO:0007669"/>
    <property type="project" value="InterPro"/>
</dbReference>
<evidence type="ECO:0000256" key="2">
    <source>
        <dbReference type="SAM" id="SignalP"/>
    </source>
</evidence>
<feature type="transmembrane region" description="Helical" evidence="1">
    <location>
        <begin position="473"/>
        <end position="493"/>
    </location>
</feature>
<protein>
    <recommendedName>
        <fullName evidence="3">Acyltransferase 3 domain-containing protein</fullName>
    </recommendedName>
</protein>
<dbReference type="AlphaFoldDB" id="A0A9P0JQF7"/>
<feature type="transmembrane region" description="Helical" evidence="1">
    <location>
        <begin position="360"/>
        <end position="379"/>
    </location>
</feature>
<feature type="transmembrane region" description="Helical" evidence="1">
    <location>
        <begin position="547"/>
        <end position="567"/>
    </location>
</feature>
<feature type="transmembrane region" description="Helical" evidence="1">
    <location>
        <begin position="505"/>
        <end position="526"/>
    </location>
</feature>